<name>A0A558H0V5_PAENT</name>
<evidence type="ECO:0008006" key="3">
    <source>
        <dbReference type="Google" id="ProtNLM"/>
    </source>
</evidence>
<reference evidence="1 2" key="1">
    <citation type="submission" date="2019-07" db="EMBL/GenBank/DDBJ databases">
        <title>Diversity of Bacteria from Kongsfjorden, Arctic.</title>
        <authorList>
            <person name="Yu Y."/>
        </authorList>
    </citation>
    <scope>NUCLEOTIDE SEQUENCE [LARGE SCALE GENOMIC DNA]</scope>
    <source>
        <strain evidence="1 2">SM1928</strain>
    </source>
</reference>
<gene>
    <name evidence="1" type="ORF">FQP90_11105</name>
</gene>
<comment type="caution">
    <text evidence="1">The sequence shown here is derived from an EMBL/GenBank/DDBJ whole genome shotgun (WGS) entry which is preliminary data.</text>
</comment>
<protein>
    <recommendedName>
        <fullName evidence="3">DNA-binding protein</fullName>
    </recommendedName>
</protein>
<dbReference type="EMBL" id="VNFK01000007">
    <property type="protein sequence ID" value="TVU62770.1"/>
    <property type="molecule type" value="Genomic_DNA"/>
</dbReference>
<evidence type="ECO:0000313" key="1">
    <source>
        <dbReference type="EMBL" id="TVU62770.1"/>
    </source>
</evidence>
<dbReference type="OrthoDB" id="3727407at2"/>
<evidence type="ECO:0000313" key="2">
    <source>
        <dbReference type="Proteomes" id="UP000316500"/>
    </source>
</evidence>
<accession>A0A558H0V5</accession>
<dbReference type="RefSeq" id="WP_144650152.1">
    <property type="nucleotide sequence ID" value="NZ_VNFK01000007.1"/>
</dbReference>
<organism evidence="1 2">
    <name type="scientific">Paenarthrobacter nitroguajacolicus</name>
    <name type="common">Arthrobacter nitroguajacolicus</name>
    <dbReference type="NCBI Taxonomy" id="211146"/>
    <lineage>
        <taxon>Bacteria</taxon>
        <taxon>Bacillati</taxon>
        <taxon>Actinomycetota</taxon>
        <taxon>Actinomycetes</taxon>
        <taxon>Micrococcales</taxon>
        <taxon>Micrococcaceae</taxon>
        <taxon>Paenarthrobacter</taxon>
    </lineage>
</organism>
<sequence>MSIEQTFEVRLRLEELPDEIEDLLVAELGGIVSRFAGVPYVTLLQAAPNGRKAALRLVARVVELGGKVRSVDFDYVTRSEIAERLGATRQAVTHWTAGLRQAGFPFPRPAIQAGVFLWCWSDVVDWAVASNHPVDEDVSLLSADEIAVVNGELAAGRLPIFA</sequence>
<dbReference type="AlphaFoldDB" id="A0A558H0V5"/>
<proteinExistence type="predicted"/>
<dbReference type="Proteomes" id="UP000316500">
    <property type="component" value="Unassembled WGS sequence"/>
</dbReference>